<gene>
    <name evidence="2" type="ORF">LNINA_LOCUS11551</name>
</gene>
<organism evidence="2 3">
    <name type="scientific">Leptosia nina</name>
    <dbReference type="NCBI Taxonomy" id="320188"/>
    <lineage>
        <taxon>Eukaryota</taxon>
        <taxon>Metazoa</taxon>
        <taxon>Ecdysozoa</taxon>
        <taxon>Arthropoda</taxon>
        <taxon>Hexapoda</taxon>
        <taxon>Insecta</taxon>
        <taxon>Pterygota</taxon>
        <taxon>Neoptera</taxon>
        <taxon>Endopterygota</taxon>
        <taxon>Lepidoptera</taxon>
        <taxon>Glossata</taxon>
        <taxon>Ditrysia</taxon>
        <taxon>Papilionoidea</taxon>
        <taxon>Pieridae</taxon>
        <taxon>Pierinae</taxon>
        <taxon>Leptosia</taxon>
    </lineage>
</organism>
<dbReference type="AlphaFoldDB" id="A0AAV1JVQ2"/>
<keyword evidence="3" id="KW-1185">Reference proteome</keyword>
<feature type="compositionally biased region" description="Basic residues" evidence="1">
    <location>
        <begin position="11"/>
        <end position="21"/>
    </location>
</feature>
<feature type="region of interest" description="Disordered" evidence="1">
    <location>
        <begin position="1"/>
        <end position="21"/>
    </location>
</feature>
<accession>A0AAV1JVQ2</accession>
<evidence type="ECO:0000313" key="3">
    <source>
        <dbReference type="Proteomes" id="UP001497472"/>
    </source>
</evidence>
<reference evidence="2 3" key="1">
    <citation type="submission" date="2023-11" db="EMBL/GenBank/DDBJ databases">
        <authorList>
            <person name="Okamura Y."/>
        </authorList>
    </citation>
    <scope>NUCLEOTIDE SEQUENCE [LARGE SCALE GENOMIC DNA]</scope>
</reference>
<dbReference type="EMBL" id="CAVLEF010000146">
    <property type="protein sequence ID" value="CAK1552510.1"/>
    <property type="molecule type" value="Genomic_DNA"/>
</dbReference>
<sequence length="295" mass="35254">MTQKKVNENQKKKRRKRKKKRTFCQRCRRRICRWLYRRIKRCCKKTIFGVPDPKLSDYEIGGINLADAKDKLQRKKSKSIKDNDKKKSIVTLYKNKKKSAISVPFKDKLLKEYEDISLLKPKGSTIKSLFNDLKERNLYVGLSKDSKLNLTKSDREKFRQKANEYEEKYNKDYKDKYKKASYLKNYEDKYKKKSILDLNLLEKMDKAELKKKLSITSSKHKVLKSMLSDYKKKKFSITQLFGKSKVDLDKLDKDDLKKVLEIYKDKDKAKNIPFVKQSKLKQLKSDWRAKLAKLY</sequence>
<protein>
    <submittedName>
        <fullName evidence="2">Uncharacterized protein</fullName>
    </submittedName>
</protein>
<name>A0AAV1JVQ2_9NEOP</name>
<comment type="caution">
    <text evidence="2">The sequence shown here is derived from an EMBL/GenBank/DDBJ whole genome shotgun (WGS) entry which is preliminary data.</text>
</comment>
<dbReference type="Proteomes" id="UP001497472">
    <property type="component" value="Unassembled WGS sequence"/>
</dbReference>
<evidence type="ECO:0000256" key="1">
    <source>
        <dbReference type="SAM" id="MobiDB-lite"/>
    </source>
</evidence>
<evidence type="ECO:0000313" key="2">
    <source>
        <dbReference type="EMBL" id="CAK1552510.1"/>
    </source>
</evidence>
<proteinExistence type="predicted"/>
<feature type="compositionally biased region" description="Basic and acidic residues" evidence="1">
    <location>
        <begin position="1"/>
        <end position="10"/>
    </location>
</feature>